<dbReference type="GO" id="GO:0008168">
    <property type="term" value="F:methyltransferase activity"/>
    <property type="evidence" value="ECO:0007669"/>
    <property type="project" value="UniProtKB-KW"/>
</dbReference>
<evidence type="ECO:0000259" key="2">
    <source>
        <dbReference type="Pfam" id="PF13649"/>
    </source>
</evidence>
<dbReference type="PANTHER" id="PTHR43861:SF3">
    <property type="entry name" value="PUTATIVE (AFU_ORTHOLOGUE AFUA_2G14390)-RELATED"/>
    <property type="match status" value="1"/>
</dbReference>
<comment type="caution">
    <text evidence="3">The sequence shown here is derived from an EMBL/GenBank/DDBJ whole genome shotgun (WGS) entry which is preliminary data.</text>
</comment>
<dbReference type="GO" id="GO:0032259">
    <property type="term" value="P:methylation"/>
    <property type="evidence" value="ECO:0007669"/>
    <property type="project" value="UniProtKB-KW"/>
</dbReference>
<protein>
    <submittedName>
        <fullName evidence="3">Class I SAM-dependent methyltransferase</fullName>
    </submittedName>
</protein>
<dbReference type="Gene3D" id="3.40.50.150">
    <property type="entry name" value="Vaccinia Virus protein VP39"/>
    <property type="match status" value="1"/>
</dbReference>
<dbReference type="PANTHER" id="PTHR43861">
    <property type="entry name" value="TRANS-ACONITATE 2-METHYLTRANSFERASE-RELATED"/>
    <property type="match status" value="1"/>
</dbReference>
<keyword evidence="1" id="KW-0808">Transferase</keyword>
<dbReference type="Proteomes" id="UP001500394">
    <property type="component" value="Unassembled WGS sequence"/>
</dbReference>
<organism evidence="3 4">
    <name type="scientific">Sphingobacterium thermophilum</name>
    <dbReference type="NCBI Taxonomy" id="768534"/>
    <lineage>
        <taxon>Bacteria</taxon>
        <taxon>Pseudomonadati</taxon>
        <taxon>Bacteroidota</taxon>
        <taxon>Sphingobacteriia</taxon>
        <taxon>Sphingobacteriales</taxon>
        <taxon>Sphingobacteriaceae</taxon>
        <taxon>Sphingobacterium</taxon>
    </lineage>
</organism>
<feature type="domain" description="Methyltransferase" evidence="2">
    <location>
        <begin position="49"/>
        <end position="144"/>
    </location>
</feature>
<dbReference type="RefSeq" id="WP_039053867.1">
    <property type="nucleotide sequence ID" value="NZ_BAABGR010000035.1"/>
</dbReference>
<reference evidence="4" key="1">
    <citation type="journal article" date="2019" name="Int. J. Syst. Evol. Microbiol.">
        <title>The Global Catalogue of Microorganisms (GCM) 10K type strain sequencing project: providing services to taxonomists for standard genome sequencing and annotation.</title>
        <authorList>
            <consortium name="The Broad Institute Genomics Platform"/>
            <consortium name="The Broad Institute Genome Sequencing Center for Infectious Disease"/>
            <person name="Wu L."/>
            <person name="Ma J."/>
        </authorList>
    </citation>
    <scope>NUCLEOTIDE SEQUENCE [LARGE SCALE GENOMIC DNA]</scope>
    <source>
        <strain evidence="4">JCM 17858</strain>
    </source>
</reference>
<gene>
    <name evidence="3" type="ORF">GCM10023173_22200</name>
</gene>
<dbReference type="Pfam" id="PF13649">
    <property type="entry name" value="Methyltransf_25"/>
    <property type="match status" value="1"/>
</dbReference>
<name>A0ABP8R677_9SPHI</name>
<accession>A0ABP8R677</accession>
<dbReference type="CDD" id="cd02440">
    <property type="entry name" value="AdoMet_MTases"/>
    <property type="match status" value="1"/>
</dbReference>
<evidence type="ECO:0000256" key="1">
    <source>
        <dbReference type="ARBA" id="ARBA00022679"/>
    </source>
</evidence>
<dbReference type="InterPro" id="IPR029063">
    <property type="entry name" value="SAM-dependent_MTases_sf"/>
</dbReference>
<dbReference type="InterPro" id="IPR041698">
    <property type="entry name" value="Methyltransf_25"/>
</dbReference>
<keyword evidence="3" id="KW-0489">Methyltransferase</keyword>
<dbReference type="EMBL" id="BAABGR010000035">
    <property type="protein sequence ID" value="GAA4519374.1"/>
    <property type="molecule type" value="Genomic_DNA"/>
</dbReference>
<sequence>MDQSVELQKQFNAVSAKYDRQRPLLIPCFQDFYRMALKVADQVESVHSILDIGAGTGLLSAFFKQKFPKAHCTLVDFSEEMLQKAKTRFIGEEGFSFRQEDITQADFGEDQYDLVISSLAIHHLEDEQKKVLFQKIQKSLRKGGYFINADQVLGENETAEAFFKSDWTNHVLNQQKLTAEEKEAVFKRVRLDKMAKLSDQLRWLEEAQLYDAHCYYQYMNFVVFAAHK</sequence>
<keyword evidence="4" id="KW-1185">Reference proteome</keyword>
<dbReference type="SUPFAM" id="SSF53335">
    <property type="entry name" value="S-adenosyl-L-methionine-dependent methyltransferases"/>
    <property type="match status" value="1"/>
</dbReference>
<proteinExistence type="predicted"/>
<evidence type="ECO:0000313" key="4">
    <source>
        <dbReference type="Proteomes" id="UP001500394"/>
    </source>
</evidence>
<evidence type="ECO:0000313" key="3">
    <source>
        <dbReference type="EMBL" id="GAA4519374.1"/>
    </source>
</evidence>